<accession>A0A809RHY2</accession>
<keyword evidence="1" id="KW-0812">Transmembrane</keyword>
<keyword evidence="1" id="KW-1133">Transmembrane helix</keyword>
<evidence type="ECO:0008006" key="4">
    <source>
        <dbReference type="Google" id="ProtNLM"/>
    </source>
</evidence>
<protein>
    <recommendedName>
        <fullName evidence="4">Transmembrane protein</fullName>
    </recommendedName>
</protein>
<proteinExistence type="predicted"/>
<feature type="transmembrane region" description="Helical" evidence="1">
    <location>
        <begin position="83"/>
        <end position="107"/>
    </location>
</feature>
<reference evidence="2" key="1">
    <citation type="journal article" name="DNA Res.">
        <title>The physiological potential of anammox bacteria as revealed by their core genome structure.</title>
        <authorList>
            <person name="Okubo T."/>
            <person name="Toyoda A."/>
            <person name="Fukuhara K."/>
            <person name="Uchiyama I."/>
            <person name="Harigaya Y."/>
            <person name="Kuroiwa M."/>
            <person name="Suzuki T."/>
            <person name="Murakami Y."/>
            <person name="Suwa Y."/>
            <person name="Takami H."/>
        </authorList>
    </citation>
    <scope>NUCLEOTIDE SEQUENCE</scope>
    <source>
        <strain evidence="2">317325-2</strain>
    </source>
</reference>
<gene>
    <name evidence="2" type="ORF">NPRO_17000</name>
</gene>
<dbReference type="KEGG" id="npy:NPRO_17000"/>
<evidence type="ECO:0000256" key="1">
    <source>
        <dbReference type="SAM" id="Phobius"/>
    </source>
</evidence>
<dbReference type="EMBL" id="AP021858">
    <property type="protein sequence ID" value="BBO24105.1"/>
    <property type="molecule type" value="Genomic_DNA"/>
</dbReference>
<dbReference type="AlphaFoldDB" id="A0A809RHY2"/>
<evidence type="ECO:0000313" key="2">
    <source>
        <dbReference type="EMBL" id="BBO24105.1"/>
    </source>
</evidence>
<feature type="transmembrane region" description="Helical" evidence="1">
    <location>
        <begin position="58"/>
        <end position="77"/>
    </location>
</feature>
<name>A0A809RHY2_9BACT</name>
<evidence type="ECO:0000313" key="3">
    <source>
        <dbReference type="Proteomes" id="UP000662873"/>
    </source>
</evidence>
<organism evidence="2 3">
    <name type="scientific">Candidatus Nitrosymbiomonas proteolyticus</name>
    <dbReference type="NCBI Taxonomy" id="2608984"/>
    <lineage>
        <taxon>Bacteria</taxon>
        <taxon>Bacillati</taxon>
        <taxon>Armatimonadota</taxon>
        <taxon>Armatimonadota incertae sedis</taxon>
        <taxon>Candidatus Nitrosymbiomonas</taxon>
    </lineage>
</organism>
<sequence length="148" mass="16540">MGSGTQQHGSVRKKSKCEGEVLNHFVKQGITGLCFMVAALVITILFRQLGISGPSWEAIKTATSLLAGLGWYAMWWPRPGRNLGIRFLLVIWLAVALSWIAVVVSSVERRQVVMESMAMGFTVFVAEMTYRRISRPQPNDPKSRQRTS</sequence>
<keyword evidence="1" id="KW-0472">Membrane</keyword>
<dbReference type="Proteomes" id="UP000662873">
    <property type="component" value="Chromosome"/>
</dbReference>
<feature type="transmembrane region" description="Helical" evidence="1">
    <location>
        <begin position="29"/>
        <end position="46"/>
    </location>
</feature>